<gene>
    <name evidence="1" type="ORF">G4Z16_02025</name>
</gene>
<evidence type="ECO:0000313" key="1">
    <source>
        <dbReference type="EMBL" id="QPP10338.1"/>
    </source>
</evidence>
<sequence>MNPAAAEVRSSIRTVLASWAGLVSDERRLQPPSREIPTLARFLGRHIQWLTRHPAAGDMAEEIRDLARNARNLAYPNSVRRVPVGSCPESDCAGELFAHIRAHDDLHPSEIICTLSPCHSWPVTCWARLARQIHIRKGERA</sequence>
<dbReference type="AlphaFoldDB" id="A0A7T1TCA0"/>
<keyword evidence="2" id="KW-1185">Reference proteome</keyword>
<dbReference type="EMBL" id="CP048882">
    <property type="protein sequence ID" value="QPP10338.1"/>
    <property type="molecule type" value="Genomic_DNA"/>
</dbReference>
<protein>
    <submittedName>
        <fullName evidence="1">Uncharacterized protein</fullName>
    </submittedName>
</protein>
<dbReference type="Proteomes" id="UP000595046">
    <property type="component" value="Chromosome"/>
</dbReference>
<evidence type="ECO:0000313" key="2">
    <source>
        <dbReference type="Proteomes" id="UP000595046"/>
    </source>
</evidence>
<accession>A0A7T1TCA0</accession>
<name>A0A7T1TCA0_9ACTN</name>
<proteinExistence type="predicted"/>
<dbReference type="KEGG" id="sbat:G4Z16_02025"/>
<reference evidence="2" key="1">
    <citation type="submission" date="2020-02" db="EMBL/GenBank/DDBJ databases">
        <title>Streptomyces sp. ASO4wet.</title>
        <authorList>
            <person name="Risdian C."/>
            <person name="Landwehr W."/>
            <person name="Schupp P."/>
            <person name="Wink J."/>
        </authorList>
    </citation>
    <scope>NUCLEOTIDE SEQUENCE [LARGE SCALE GENOMIC DNA]</scope>
    <source>
        <strain evidence="2">ASO4wet</strain>
    </source>
</reference>
<organism evidence="1 2">
    <name type="scientific">Streptomyces bathyalis</name>
    <dbReference type="NCBI Taxonomy" id="2710756"/>
    <lineage>
        <taxon>Bacteria</taxon>
        <taxon>Bacillati</taxon>
        <taxon>Actinomycetota</taxon>
        <taxon>Actinomycetes</taxon>
        <taxon>Kitasatosporales</taxon>
        <taxon>Streptomycetaceae</taxon>
        <taxon>Streptomyces</taxon>
    </lineage>
</organism>